<dbReference type="PANTHER" id="PTHR43434">
    <property type="entry name" value="PHOSPHOGLYCOLATE PHOSPHATASE"/>
    <property type="match status" value="1"/>
</dbReference>
<sequence>MNADALIFDMDGTLWDSSETVAASWNEVLADYGVTEPLTAEKLKTLMGKQLPQIGKELFPDMETEECIQLIQKCCDHEQEVIKKRGGKLYDGLEETLKSLSSHMKLFIVSNCQEGYIEAFFEFHKLGKYFNDYQCAGLAGKTKGENIIDIISRNNIKSAYYVGDTQIDYEATRKACIPFIYASYGFGEVTNYEYKISAITDLTAMFQ</sequence>
<dbReference type="Pfam" id="PF13419">
    <property type="entry name" value="HAD_2"/>
    <property type="match status" value="1"/>
</dbReference>
<evidence type="ECO:0000313" key="1">
    <source>
        <dbReference type="EMBL" id="CDZ24238.1"/>
    </source>
</evidence>
<dbReference type="EMBL" id="LM995447">
    <property type="protein sequence ID" value="CDZ24238.1"/>
    <property type="molecule type" value="Genomic_DNA"/>
</dbReference>
<evidence type="ECO:0000313" key="2">
    <source>
        <dbReference type="Proteomes" id="UP000032431"/>
    </source>
</evidence>
<dbReference type="STRING" id="29343.CCDG5_1121"/>
<dbReference type="GO" id="GO:0006281">
    <property type="term" value="P:DNA repair"/>
    <property type="evidence" value="ECO:0007669"/>
    <property type="project" value="TreeGrafter"/>
</dbReference>
<dbReference type="Gene3D" id="3.40.50.1000">
    <property type="entry name" value="HAD superfamily/HAD-like"/>
    <property type="match status" value="1"/>
</dbReference>
<dbReference type="GO" id="GO:0008967">
    <property type="term" value="F:phosphoglycolate phosphatase activity"/>
    <property type="evidence" value="ECO:0007669"/>
    <property type="project" value="TreeGrafter"/>
</dbReference>
<dbReference type="InterPro" id="IPR006439">
    <property type="entry name" value="HAD-SF_hydro_IA"/>
</dbReference>
<proteinExistence type="predicted"/>
<dbReference type="KEGG" id="ccel:CCDG5_1121"/>
<dbReference type="InterPro" id="IPR036412">
    <property type="entry name" value="HAD-like_sf"/>
</dbReference>
<accession>A0A078KP49</accession>
<name>A0A078KP49_9FIRM</name>
<evidence type="ECO:0008006" key="3">
    <source>
        <dbReference type="Google" id="ProtNLM"/>
    </source>
</evidence>
<protein>
    <recommendedName>
        <fullName evidence="3">HAD family hydrolase</fullName>
    </recommendedName>
</protein>
<dbReference type="InterPro" id="IPR023214">
    <property type="entry name" value="HAD_sf"/>
</dbReference>
<gene>
    <name evidence="1" type="ORF">CCDG5_1121</name>
</gene>
<dbReference type="SFLD" id="SFLDS00003">
    <property type="entry name" value="Haloacid_Dehalogenase"/>
    <property type="match status" value="1"/>
</dbReference>
<dbReference type="HOGENOM" id="CLU_045011_19_4_9"/>
<dbReference type="InterPro" id="IPR041492">
    <property type="entry name" value="HAD_2"/>
</dbReference>
<reference evidence="2" key="1">
    <citation type="submission" date="2014-07" db="EMBL/GenBank/DDBJ databases">
        <authorList>
            <person name="Wibberg D."/>
        </authorList>
    </citation>
    <scope>NUCLEOTIDE SEQUENCE [LARGE SCALE GENOMIC DNA]</scope>
    <source>
        <strain evidence="2">DG5</strain>
    </source>
</reference>
<keyword evidence="2" id="KW-1185">Reference proteome</keyword>
<organism evidence="1 2">
    <name type="scientific">[Clostridium] cellulosi</name>
    <dbReference type="NCBI Taxonomy" id="29343"/>
    <lineage>
        <taxon>Bacteria</taxon>
        <taxon>Bacillati</taxon>
        <taxon>Bacillota</taxon>
        <taxon>Clostridia</taxon>
        <taxon>Eubacteriales</taxon>
        <taxon>Oscillospiraceae</taxon>
        <taxon>Oscillospiraceae incertae sedis</taxon>
    </lineage>
</organism>
<dbReference type="Proteomes" id="UP000032431">
    <property type="component" value="Chromosome I"/>
</dbReference>
<dbReference type="Gene3D" id="1.10.150.240">
    <property type="entry name" value="Putative phosphatase, domain 2"/>
    <property type="match status" value="1"/>
</dbReference>
<dbReference type="SUPFAM" id="SSF56784">
    <property type="entry name" value="HAD-like"/>
    <property type="match status" value="1"/>
</dbReference>
<dbReference type="PATRIC" id="fig|29343.3.peg.1180"/>
<dbReference type="PANTHER" id="PTHR43434:SF1">
    <property type="entry name" value="PHOSPHOGLYCOLATE PHOSPHATASE"/>
    <property type="match status" value="1"/>
</dbReference>
<dbReference type="OrthoDB" id="9792518at2"/>
<dbReference type="SFLD" id="SFLDG01129">
    <property type="entry name" value="C1.5:_HAD__Beta-PGM__Phosphata"/>
    <property type="match status" value="1"/>
</dbReference>
<dbReference type="InterPro" id="IPR023198">
    <property type="entry name" value="PGP-like_dom2"/>
</dbReference>
<dbReference type="InterPro" id="IPR050155">
    <property type="entry name" value="HAD-like_hydrolase_sf"/>
</dbReference>
<dbReference type="AlphaFoldDB" id="A0A078KP49"/>
<dbReference type="NCBIfam" id="TIGR01549">
    <property type="entry name" value="HAD-SF-IA-v1"/>
    <property type="match status" value="1"/>
</dbReference>